<dbReference type="Gene3D" id="2.30.42.10">
    <property type="match status" value="1"/>
</dbReference>
<dbReference type="Gene3D" id="3.20.20.70">
    <property type="entry name" value="Aldolase class I"/>
    <property type="match status" value="1"/>
</dbReference>
<dbReference type="Proteomes" id="UP000668060">
    <property type="component" value="Unassembled WGS sequence"/>
</dbReference>
<accession>A0A9D9G0J0</accession>
<reference evidence="4" key="1">
    <citation type="journal article" date="2021" name="Front. Mar. Sci.">
        <title>Genomes of Diverse Isolates of Prochlorococcus High-Light-Adapted Clade II in the Western Pacific Ocean.</title>
        <authorList>
            <person name="Yan W."/>
            <person name="Feng X."/>
            <person name="Zhang W."/>
            <person name="Nawaz M.Z."/>
            <person name="Luo T."/>
            <person name="Zhang R."/>
            <person name="Jiao N."/>
        </authorList>
    </citation>
    <scope>NUCLEOTIDE SEQUENCE</scope>
    <source>
        <strain evidence="4">CUG1433</strain>
    </source>
</reference>
<dbReference type="InterPro" id="IPR017673">
    <property type="entry name" value="CHP03279_fam"/>
</dbReference>
<dbReference type="Pfam" id="PF17820">
    <property type="entry name" value="PDZ_6"/>
    <property type="match status" value="1"/>
</dbReference>
<dbReference type="AlphaFoldDB" id="A0A9D9G0J0"/>
<evidence type="ECO:0000259" key="3">
    <source>
        <dbReference type="Pfam" id="PF19238"/>
    </source>
</evidence>
<dbReference type="InterPro" id="IPR041489">
    <property type="entry name" value="PDZ_6"/>
</dbReference>
<comment type="caution">
    <text evidence="4">The sequence shown here is derived from an EMBL/GenBank/DDBJ whole genome shotgun (WGS) entry which is preliminary data.</text>
</comment>
<dbReference type="Pfam" id="PF19238">
    <property type="entry name" value="Radical_SAM_2"/>
    <property type="match status" value="1"/>
</dbReference>
<feature type="domain" description="DUF512" evidence="1">
    <location>
        <begin position="246"/>
        <end position="448"/>
    </location>
</feature>
<evidence type="ECO:0000259" key="1">
    <source>
        <dbReference type="Pfam" id="PF04459"/>
    </source>
</evidence>
<dbReference type="InterPro" id="IPR036034">
    <property type="entry name" value="PDZ_sf"/>
</dbReference>
<dbReference type="SUPFAM" id="SSF50156">
    <property type="entry name" value="PDZ domain-like"/>
    <property type="match status" value="1"/>
</dbReference>
<evidence type="ECO:0000313" key="4">
    <source>
        <dbReference type="EMBL" id="MBO6971220.1"/>
    </source>
</evidence>
<evidence type="ECO:0000313" key="5">
    <source>
        <dbReference type="Proteomes" id="UP000668060"/>
    </source>
</evidence>
<protein>
    <submittedName>
        <fullName evidence="4">TIGR03279 family radical SAM protein</fullName>
    </submittedName>
</protein>
<dbReference type="SUPFAM" id="SSF102114">
    <property type="entry name" value="Radical SAM enzymes"/>
    <property type="match status" value="1"/>
</dbReference>
<gene>
    <name evidence="4" type="ORF">JJ842_04750</name>
</gene>
<dbReference type="InterPro" id="IPR058240">
    <property type="entry name" value="rSAM_sf"/>
</dbReference>
<evidence type="ECO:0000259" key="2">
    <source>
        <dbReference type="Pfam" id="PF17820"/>
    </source>
</evidence>
<proteinExistence type="predicted"/>
<name>A0A9D9G0J0_PROMR</name>
<feature type="domain" description="Putative radical SAM N-terminal" evidence="3">
    <location>
        <begin position="89"/>
        <end position="236"/>
    </location>
</feature>
<sequence>MWQEINYKEDSNDLLVPHISYKINPAEIESIEANSIAQEIGFESGDSIISINGKKPRDLIDYQILISEEILEISVLDKNLKIHNINIEKDQDANLGINFKDALFDSIKQCNNRCPFCFIDQQPSGKRKSLYIKDDDYRLSFLYGSYLTLTNLKKEDWERISTQKLSPLFISVHATDPATREKLLKNKKAGVILDQIAWFERNSIQIHAQIVVCPDINDGKILEKSIFELARFYKQTSQTVLSVAIVPVGLTKFRPENDGLKSISSEYAIKTINQVERIQESLQISLGTRFCWLADEWYLIAGIDLPSYNTYENMPQESNGVGSIRSFLKTLNERTKSLPQKVKKPKTVSWIVGKLVYESLIPTVKKLNLIDGLKINLYGLSSIYWGQEQVVTGLLTGEDLICGLRNKDLGEGIYIPSIMLKINTDLFLDDKNIKEVEKQLNTQIHILDDSNDIINTLIGEPNKLIL</sequence>
<dbReference type="EMBL" id="JAEPLN010000001">
    <property type="protein sequence ID" value="MBO6971220.1"/>
    <property type="molecule type" value="Genomic_DNA"/>
</dbReference>
<dbReference type="InterPro" id="IPR007549">
    <property type="entry name" value="DUF512"/>
</dbReference>
<organism evidence="4 5">
    <name type="scientific">Prochlorococcus marinus CUG1433</name>
    <dbReference type="NCBI Taxonomy" id="2774506"/>
    <lineage>
        <taxon>Bacteria</taxon>
        <taxon>Bacillati</taxon>
        <taxon>Cyanobacteriota</taxon>
        <taxon>Cyanophyceae</taxon>
        <taxon>Synechococcales</taxon>
        <taxon>Prochlorococcaceae</taxon>
        <taxon>Prochlorococcus</taxon>
    </lineage>
</organism>
<dbReference type="NCBIfam" id="TIGR03279">
    <property type="entry name" value="cyano_FeS_chp"/>
    <property type="match status" value="1"/>
</dbReference>
<feature type="domain" description="PDZ" evidence="2">
    <location>
        <begin position="28"/>
        <end position="67"/>
    </location>
</feature>
<dbReference type="Pfam" id="PF04459">
    <property type="entry name" value="DUF512"/>
    <property type="match status" value="1"/>
</dbReference>
<dbReference type="InterPro" id="IPR013785">
    <property type="entry name" value="Aldolase_TIM"/>
</dbReference>
<dbReference type="InterPro" id="IPR045375">
    <property type="entry name" value="Put_radical_SAM-like_N"/>
</dbReference>